<protein>
    <submittedName>
        <fullName evidence="6">ABC transporter ATP-binding protein</fullName>
    </submittedName>
</protein>
<evidence type="ECO:0000259" key="5">
    <source>
        <dbReference type="PROSITE" id="PS50893"/>
    </source>
</evidence>
<dbReference type="CDD" id="cd03264">
    <property type="entry name" value="ABC_drug_resistance_like"/>
    <property type="match status" value="1"/>
</dbReference>
<dbReference type="InterPro" id="IPR027417">
    <property type="entry name" value="P-loop_NTPase"/>
</dbReference>
<dbReference type="Pfam" id="PF00005">
    <property type="entry name" value="ABC_tran"/>
    <property type="match status" value="1"/>
</dbReference>
<dbReference type="PANTHER" id="PTHR43335:SF2">
    <property type="entry name" value="ABC TRANSPORTER, ATP-BINDING PROTEIN"/>
    <property type="match status" value="1"/>
</dbReference>
<dbReference type="InterPro" id="IPR017871">
    <property type="entry name" value="ABC_transporter-like_CS"/>
</dbReference>
<evidence type="ECO:0000256" key="2">
    <source>
        <dbReference type="ARBA" id="ARBA00022448"/>
    </source>
</evidence>
<keyword evidence="7" id="KW-1185">Reference proteome</keyword>
<keyword evidence="2" id="KW-0813">Transport</keyword>
<name>A0A0P6WM42_9CHLR</name>
<dbReference type="EMBL" id="LGCL01000043">
    <property type="protein sequence ID" value="KPL70911.1"/>
    <property type="molecule type" value="Genomic_DNA"/>
</dbReference>
<dbReference type="PROSITE" id="PS00211">
    <property type="entry name" value="ABC_TRANSPORTER_1"/>
    <property type="match status" value="1"/>
</dbReference>
<dbReference type="SUPFAM" id="SSF52540">
    <property type="entry name" value="P-loop containing nucleoside triphosphate hydrolases"/>
    <property type="match status" value="1"/>
</dbReference>
<evidence type="ECO:0000313" key="7">
    <source>
        <dbReference type="Proteomes" id="UP000050417"/>
    </source>
</evidence>
<dbReference type="GO" id="GO:0005524">
    <property type="term" value="F:ATP binding"/>
    <property type="evidence" value="ECO:0007669"/>
    <property type="project" value="UniProtKB-KW"/>
</dbReference>
<organism evidence="6 7">
    <name type="scientific">Ornatilinea apprima</name>
    <dbReference type="NCBI Taxonomy" id="1134406"/>
    <lineage>
        <taxon>Bacteria</taxon>
        <taxon>Bacillati</taxon>
        <taxon>Chloroflexota</taxon>
        <taxon>Anaerolineae</taxon>
        <taxon>Anaerolineales</taxon>
        <taxon>Anaerolineaceae</taxon>
        <taxon>Ornatilinea</taxon>
    </lineage>
</organism>
<sequence length="291" mass="31694">MNLHIENLSKQYRAGVWGLKDFNLELGAGVLGLLGPNGAGKSTLMRMLATITRPTRGSISWNGVDVVKSPDALRAVLGYLPQNFGVYPNLSALEFLEYMAAIKGLDGKAARRRIDELLQVVNLTEAARRPLGGYSGGMRQRVGIAQALLNDPQLLIVDEPTVGLDPEERVRFRNLLADLAGERIIVLSTHIVSDVEAIATDIVLINQGQLLDRAAPEDLLRMLDGKVWQWVVPSAELPALKQNFRVSGAIRRVEGVQVRVVSERAPSAEAQAIAPSLEDVYLHRVGMGAHS</sequence>
<evidence type="ECO:0000256" key="3">
    <source>
        <dbReference type="ARBA" id="ARBA00022741"/>
    </source>
</evidence>
<dbReference type="AlphaFoldDB" id="A0A0P6WM42"/>
<dbReference type="InterPro" id="IPR003439">
    <property type="entry name" value="ABC_transporter-like_ATP-bd"/>
</dbReference>
<keyword evidence="4 6" id="KW-0067">ATP-binding</keyword>
<dbReference type="Proteomes" id="UP000050417">
    <property type="component" value="Unassembled WGS sequence"/>
</dbReference>
<dbReference type="RefSeq" id="WP_075064414.1">
    <property type="nucleotide sequence ID" value="NZ_LGCL01000043.1"/>
</dbReference>
<evidence type="ECO:0000313" key="6">
    <source>
        <dbReference type="EMBL" id="KPL70911.1"/>
    </source>
</evidence>
<evidence type="ECO:0000256" key="4">
    <source>
        <dbReference type="ARBA" id="ARBA00022840"/>
    </source>
</evidence>
<comment type="caution">
    <text evidence="6">The sequence shown here is derived from an EMBL/GenBank/DDBJ whole genome shotgun (WGS) entry which is preliminary data.</text>
</comment>
<dbReference type="STRING" id="1134406.ADN00_17935"/>
<dbReference type="PANTHER" id="PTHR43335">
    <property type="entry name" value="ABC TRANSPORTER, ATP-BINDING PROTEIN"/>
    <property type="match status" value="1"/>
</dbReference>
<dbReference type="PATRIC" id="fig|1134406.4.peg.2169"/>
<dbReference type="OrthoDB" id="9804819at2"/>
<accession>A0A0P6WM42</accession>
<proteinExistence type="inferred from homology"/>
<reference evidence="6 7" key="1">
    <citation type="submission" date="2015-07" db="EMBL/GenBank/DDBJ databases">
        <title>Genome sequence of Ornatilinea apprima DSM 23815.</title>
        <authorList>
            <person name="Hemp J."/>
            <person name="Ward L.M."/>
            <person name="Pace L.A."/>
            <person name="Fischer W.W."/>
        </authorList>
    </citation>
    <scope>NUCLEOTIDE SEQUENCE [LARGE SCALE GENOMIC DNA]</scope>
    <source>
        <strain evidence="6 7">P3M-1</strain>
    </source>
</reference>
<dbReference type="SMART" id="SM00382">
    <property type="entry name" value="AAA"/>
    <property type="match status" value="1"/>
</dbReference>
<keyword evidence="3" id="KW-0547">Nucleotide-binding</keyword>
<dbReference type="Gene3D" id="3.40.50.300">
    <property type="entry name" value="P-loop containing nucleotide triphosphate hydrolases"/>
    <property type="match status" value="1"/>
</dbReference>
<comment type="similarity">
    <text evidence="1">Belongs to the ABC transporter superfamily.</text>
</comment>
<gene>
    <name evidence="6" type="ORF">ADN00_17935</name>
</gene>
<feature type="domain" description="ABC transporter" evidence="5">
    <location>
        <begin position="3"/>
        <end position="232"/>
    </location>
</feature>
<evidence type="ECO:0000256" key="1">
    <source>
        <dbReference type="ARBA" id="ARBA00005417"/>
    </source>
</evidence>
<dbReference type="PROSITE" id="PS50893">
    <property type="entry name" value="ABC_TRANSPORTER_2"/>
    <property type="match status" value="1"/>
</dbReference>
<dbReference type="GO" id="GO:0016887">
    <property type="term" value="F:ATP hydrolysis activity"/>
    <property type="evidence" value="ECO:0007669"/>
    <property type="project" value="InterPro"/>
</dbReference>
<dbReference type="InterPro" id="IPR003593">
    <property type="entry name" value="AAA+_ATPase"/>
</dbReference>